<organism evidence="1 2">
    <name type="scientific">Choiromyces venosus 120613-1</name>
    <dbReference type="NCBI Taxonomy" id="1336337"/>
    <lineage>
        <taxon>Eukaryota</taxon>
        <taxon>Fungi</taxon>
        <taxon>Dikarya</taxon>
        <taxon>Ascomycota</taxon>
        <taxon>Pezizomycotina</taxon>
        <taxon>Pezizomycetes</taxon>
        <taxon>Pezizales</taxon>
        <taxon>Tuberaceae</taxon>
        <taxon>Choiromyces</taxon>
    </lineage>
</organism>
<dbReference type="OrthoDB" id="5287801at2759"/>
<sequence>MPWDQATGKRRGTTINERVRIIELRTAGMSFRRIRAETGISHTQVAENLSTLDIGHWTLAILLTWPQSDRECLDLYSKVNYNL</sequence>
<evidence type="ECO:0000313" key="1">
    <source>
        <dbReference type="EMBL" id="RPA94174.1"/>
    </source>
</evidence>
<dbReference type="AlphaFoldDB" id="A0A3N4JJY8"/>
<name>A0A3N4JJY8_9PEZI</name>
<accession>A0A3N4JJY8</accession>
<keyword evidence="2" id="KW-1185">Reference proteome</keyword>
<evidence type="ECO:0000313" key="2">
    <source>
        <dbReference type="Proteomes" id="UP000276215"/>
    </source>
</evidence>
<reference evidence="1 2" key="1">
    <citation type="journal article" date="2018" name="Nat. Ecol. Evol.">
        <title>Pezizomycetes genomes reveal the molecular basis of ectomycorrhizal truffle lifestyle.</title>
        <authorList>
            <person name="Murat C."/>
            <person name="Payen T."/>
            <person name="Noel B."/>
            <person name="Kuo A."/>
            <person name="Morin E."/>
            <person name="Chen J."/>
            <person name="Kohler A."/>
            <person name="Krizsan K."/>
            <person name="Balestrini R."/>
            <person name="Da Silva C."/>
            <person name="Montanini B."/>
            <person name="Hainaut M."/>
            <person name="Levati E."/>
            <person name="Barry K.W."/>
            <person name="Belfiori B."/>
            <person name="Cichocki N."/>
            <person name="Clum A."/>
            <person name="Dockter R.B."/>
            <person name="Fauchery L."/>
            <person name="Guy J."/>
            <person name="Iotti M."/>
            <person name="Le Tacon F."/>
            <person name="Lindquist E.A."/>
            <person name="Lipzen A."/>
            <person name="Malagnac F."/>
            <person name="Mello A."/>
            <person name="Molinier V."/>
            <person name="Miyauchi S."/>
            <person name="Poulain J."/>
            <person name="Riccioni C."/>
            <person name="Rubini A."/>
            <person name="Sitrit Y."/>
            <person name="Splivallo R."/>
            <person name="Traeger S."/>
            <person name="Wang M."/>
            <person name="Zifcakova L."/>
            <person name="Wipf D."/>
            <person name="Zambonelli A."/>
            <person name="Paolocci F."/>
            <person name="Nowrousian M."/>
            <person name="Ottonello S."/>
            <person name="Baldrian P."/>
            <person name="Spatafora J.W."/>
            <person name="Henrissat B."/>
            <person name="Nagy L.G."/>
            <person name="Aury J.M."/>
            <person name="Wincker P."/>
            <person name="Grigoriev I.V."/>
            <person name="Bonfante P."/>
            <person name="Martin F.M."/>
        </authorList>
    </citation>
    <scope>NUCLEOTIDE SEQUENCE [LARGE SCALE GENOMIC DNA]</scope>
    <source>
        <strain evidence="1 2">120613-1</strain>
    </source>
</reference>
<proteinExistence type="predicted"/>
<dbReference type="EMBL" id="ML120442">
    <property type="protein sequence ID" value="RPA94174.1"/>
    <property type="molecule type" value="Genomic_DNA"/>
</dbReference>
<gene>
    <name evidence="1" type="ORF">L873DRAFT_1814902</name>
</gene>
<protein>
    <submittedName>
        <fullName evidence="1">Uncharacterized protein</fullName>
    </submittedName>
</protein>
<dbReference type="Proteomes" id="UP000276215">
    <property type="component" value="Unassembled WGS sequence"/>
</dbReference>